<sequence>MKKFTQPINNLISLQIYMNNKQNLILIFSDNSFLSLGIYDGISRSDALVYTKEEFIDFIDILSISKHYKLIVIYDKKYRDLISLMFNETSTFHFQSETLSIDNVLRSLYVESFMRFKKHHFLGLKVLYYYFYLQLDYYQVSEILNIDSKKISRHIIRCLTTVNYKGKRSFWYDYLNNKH</sequence>
<proteinExistence type="predicted"/>
<accession>A0A0H3ZHQ0</accession>
<organism evidence="1">
    <name type="scientific">Enterobacter cloacae</name>
    <dbReference type="NCBI Taxonomy" id="550"/>
    <lineage>
        <taxon>Bacteria</taxon>
        <taxon>Pseudomonadati</taxon>
        <taxon>Pseudomonadota</taxon>
        <taxon>Gammaproteobacteria</taxon>
        <taxon>Enterobacterales</taxon>
        <taxon>Enterobacteriaceae</taxon>
        <taxon>Enterobacter</taxon>
        <taxon>Enterobacter cloacae complex</taxon>
    </lineage>
</organism>
<dbReference type="AlphaFoldDB" id="A0A0H3ZHQ0"/>
<dbReference type="EMBL" id="KR057494">
    <property type="protein sequence ID" value="AKN35415.1"/>
    <property type="molecule type" value="Genomic_DNA"/>
</dbReference>
<reference evidence="1" key="1">
    <citation type="journal article" date="2017" name="Antimicrob. Agents Chemother.">
        <title>Enterobacter cloacae Complex Isolates Harboring blaNMC-A or blaIMI-Type Class A Carbapenemase Genes on Novel Chromosomal Integrative Elements and Plasmids.</title>
        <authorList>
            <person name="Boyd D.A."/>
            <person name="Mataseje L.F."/>
            <person name="Davidson R."/>
            <person name="Delport J.A."/>
            <person name="Fuller J."/>
            <person name="Hoang L."/>
            <person name="Lefebvre B."/>
            <person name="Levett P.N."/>
            <person name="Roscoe D.L."/>
            <person name="Willey B.M."/>
            <person name="Mulvey M.R."/>
        </authorList>
    </citation>
    <scope>NUCLEOTIDE SEQUENCE</scope>
    <source>
        <strain evidence="1">N11-1168</strain>
    </source>
</reference>
<protein>
    <submittedName>
        <fullName evidence="1">Uncharacterized protein</fullName>
    </submittedName>
</protein>
<name>A0A0H3ZHQ0_ENTCL</name>
<evidence type="ECO:0000313" key="1">
    <source>
        <dbReference type="EMBL" id="AKN35415.1"/>
    </source>
</evidence>